<evidence type="ECO:0000313" key="7">
    <source>
        <dbReference type="Proteomes" id="UP000642488"/>
    </source>
</evidence>
<dbReference type="Pfam" id="PF13545">
    <property type="entry name" value="HTH_Crp_2"/>
    <property type="match status" value="1"/>
</dbReference>
<evidence type="ECO:0000259" key="5">
    <source>
        <dbReference type="PROSITE" id="PS51063"/>
    </source>
</evidence>
<organism evidence="6 7">
    <name type="scientific">Palleronia pontilimi</name>
    <dbReference type="NCBI Taxonomy" id="1964209"/>
    <lineage>
        <taxon>Bacteria</taxon>
        <taxon>Pseudomonadati</taxon>
        <taxon>Pseudomonadota</taxon>
        <taxon>Alphaproteobacteria</taxon>
        <taxon>Rhodobacterales</taxon>
        <taxon>Roseobacteraceae</taxon>
        <taxon>Palleronia</taxon>
    </lineage>
</organism>
<dbReference type="SUPFAM" id="SSF51206">
    <property type="entry name" value="cAMP-binding domain-like"/>
    <property type="match status" value="1"/>
</dbReference>
<keyword evidence="2" id="KW-0238">DNA-binding</keyword>
<gene>
    <name evidence="6" type="ORF">ILP92_07235</name>
</gene>
<dbReference type="GO" id="GO:0006355">
    <property type="term" value="P:regulation of DNA-templated transcription"/>
    <property type="evidence" value="ECO:0007669"/>
    <property type="project" value="InterPro"/>
</dbReference>
<dbReference type="InterPro" id="IPR012318">
    <property type="entry name" value="HTH_CRP"/>
</dbReference>
<dbReference type="PROSITE" id="PS51063">
    <property type="entry name" value="HTH_CRP_2"/>
    <property type="match status" value="1"/>
</dbReference>
<accession>A0A934I8X6</accession>
<evidence type="ECO:0000256" key="2">
    <source>
        <dbReference type="ARBA" id="ARBA00023125"/>
    </source>
</evidence>
<proteinExistence type="predicted"/>
<evidence type="ECO:0000259" key="4">
    <source>
        <dbReference type="PROSITE" id="PS50042"/>
    </source>
</evidence>
<dbReference type="Gene3D" id="2.60.120.10">
    <property type="entry name" value="Jelly Rolls"/>
    <property type="match status" value="1"/>
</dbReference>
<dbReference type="RefSeq" id="WP_198915713.1">
    <property type="nucleotide sequence ID" value="NZ_JAEKPD010000007.1"/>
</dbReference>
<keyword evidence="1" id="KW-0805">Transcription regulation</keyword>
<dbReference type="GO" id="GO:0003677">
    <property type="term" value="F:DNA binding"/>
    <property type="evidence" value="ECO:0007669"/>
    <property type="project" value="UniProtKB-KW"/>
</dbReference>
<feature type="domain" description="Cyclic nucleotide-binding" evidence="4">
    <location>
        <begin position="90"/>
        <end position="161"/>
    </location>
</feature>
<dbReference type="EMBL" id="JAEKPD010000007">
    <property type="protein sequence ID" value="MBJ3762533.1"/>
    <property type="molecule type" value="Genomic_DNA"/>
</dbReference>
<evidence type="ECO:0000256" key="3">
    <source>
        <dbReference type="ARBA" id="ARBA00023163"/>
    </source>
</evidence>
<dbReference type="Proteomes" id="UP000642488">
    <property type="component" value="Unassembled WGS sequence"/>
</dbReference>
<protein>
    <submittedName>
        <fullName evidence="6">Crp/Fnr family transcriptional regulator</fullName>
    </submittedName>
</protein>
<reference evidence="6" key="1">
    <citation type="submission" date="2020-12" db="EMBL/GenBank/DDBJ databases">
        <title>Bacterial taxonomy.</title>
        <authorList>
            <person name="Pan X."/>
        </authorList>
    </citation>
    <scope>NUCLEOTIDE SEQUENCE</scope>
    <source>
        <strain evidence="6">KCTC 52957</strain>
    </source>
</reference>
<evidence type="ECO:0000256" key="1">
    <source>
        <dbReference type="ARBA" id="ARBA00023015"/>
    </source>
</evidence>
<dbReference type="Gene3D" id="1.10.10.10">
    <property type="entry name" value="Winged helix-like DNA-binding domain superfamily/Winged helix DNA-binding domain"/>
    <property type="match status" value="1"/>
</dbReference>
<dbReference type="InterPro" id="IPR014710">
    <property type="entry name" value="RmlC-like_jellyroll"/>
</dbReference>
<dbReference type="AlphaFoldDB" id="A0A934I8X6"/>
<dbReference type="CDD" id="cd00038">
    <property type="entry name" value="CAP_ED"/>
    <property type="match status" value="1"/>
</dbReference>
<dbReference type="InterPro" id="IPR000595">
    <property type="entry name" value="cNMP-bd_dom"/>
</dbReference>
<feature type="domain" description="HTH crp-type" evidence="5">
    <location>
        <begin position="192"/>
        <end position="268"/>
    </location>
</feature>
<dbReference type="SUPFAM" id="SSF46785">
    <property type="entry name" value="Winged helix' DNA-binding domain"/>
    <property type="match status" value="1"/>
</dbReference>
<dbReference type="InterPro" id="IPR036388">
    <property type="entry name" value="WH-like_DNA-bd_sf"/>
</dbReference>
<dbReference type="Pfam" id="PF00027">
    <property type="entry name" value="cNMP_binding"/>
    <property type="match status" value="1"/>
</dbReference>
<keyword evidence="7" id="KW-1185">Reference proteome</keyword>
<comment type="caution">
    <text evidence="6">The sequence shown here is derived from an EMBL/GenBank/DDBJ whole genome shotgun (WGS) entry which is preliminary data.</text>
</comment>
<sequence length="289" mass="31551">MVRIAAKKDGAFRCNHHGKVRNRALPRGGVPEGRSYRQNKDEALDSISDTVPELPLSGMVQKGTVAHRELSALIAAHRFSRPAAAILKLEGEISTSSYFLISGWMALSKTTEDGSRQIIDIVLPGEILGPWAADAKARAVQIEALCPVKYAAIPREKWLKLRQTHIKIRAAVDRMIAAALSRLSERMLRLGKGSAESIIAFALFELCLRSTRGGVAGGEAFHIPMTQQQLGDFCGLSAVHVCRTLRRFERNGFLAVANHMDITLRDVDALAEIAGIDPDTLQQEIIPAA</sequence>
<dbReference type="InterPro" id="IPR036390">
    <property type="entry name" value="WH_DNA-bd_sf"/>
</dbReference>
<keyword evidence="3" id="KW-0804">Transcription</keyword>
<name>A0A934I8X6_9RHOB</name>
<evidence type="ECO:0000313" key="6">
    <source>
        <dbReference type="EMBL" id="MBJ3762533.1"/>
    </source>
</evidence>
<dbReference type="PROSITE" id="PS50042">
    <property type="entry name" value="CNMP_BINDING_3"/>
    <property type="match status" value="1"/>
</dbReference>
<dbReference type="InterPro" id="IPR018490">
    <property type="entry name" value="cNMP-bd_dom_sf"/>
</dbReference>
<dbReference type="SMART" id="SM00419">
    <property type="entry name" value="HTH_CRP"/>
    <property type="match status" value="1"/>
</dbReference>